<gene>
    <name evidence="20" type="primary">LOC110981735</name>
</gene>
<feature type="disulfide bond" evidence="12">
    <location>
        <begin position="364"/>
        <end position="382"/>
    </location>
</feature>
<evidence type="ECO:0000256" key="5">
    <source>
        <dbReference type="ARBA" id="ARBA00022737"/>
    </source>
</evidence>
<dbReference type="Gene3D" id="4.10.400.10">
    <property type="entry name" value="Low-density Lipoprotein Receptor"/>
    <property type="match status" value="3"/>
</dbReference>
<organism evidence="19 20">
    <name type="scientific">Acanthaster planci</name>
    <name type="common">Crown-of-thorns starfish</name>
    <dbReference type="NCBI Taxonomy" id="133434"/>
    <lineage>
        <taxon>Eukaryota</taxon>
        <taxon>Metazoa</taxon>
        <taxon>Echinodermata</taxon>
        <taxon>Eleutherozoa</taxon>
        <taxon>Asterozoa</taxon>
        <taxon>Asteroidea</taxon>
        <taxon>Valvatacea</taxon>
        <taxon>Valvatida</taxon>
        <taxon>Acanthasteridae</taxon>
        <taxon>Acanthaster</taxon>
    </lineage>
</organism>
<proteinExistence type="inferred from homology"/>
<keyword evidence="9 12" id="KW-1015">Disulfide bond</keyword>
<feature type="transmembrane region" description="Helical" evidence="15">
    <location>
        <begin position="876"/>
        <end position="903"/>
    </location>
</feature>
<dbReference type="GO" id="GO:0005886">
    <property type="term" value="C:plasma membrane"/>
    <property type="evidence" value="ECO:0007669"/>
    <property type="project" value="UniProtKB-SubCell"/>
</dbReference>
<dbReference type="SMART" id="SM00192">
    <property type="entry name" value="LDLa"/>
    <property type="match status" value="3"/>
</dbReference>
<keyword evidence="7 13" id="KW-0297">G-protein coupled receptor</keyword>
<comment type="subcellular location">
    <subcellularLocation>
        <location evidence="1">Cell membrane</location>
        <topology evidence="1">Multi-pass membrane protein</topology>
    </subcellularLocation>
</comment>
<dbReference type="Proteomes" id="UP000694845">
    <property type="component" value="Unplaced"/>
</dbReference>
<keyword evidence="2" id="KW-1003">Cell membrane</keyword>
<feature type="chain" id="PRO_5034939784" evidence="16">
    <location>
        <begin position="32"/>
        <end position="1022"/>
    </location>
</feature>
<dbReference type="InterPro" id="IPR017452">
    <property type="entry name" value="GPCR_Rhodpsn_7TM"/>
</dbReference>
<dbReference type="Pfam" id="PF00001">
    <property type="entry name" value="7tm_1"/>
    <property type="match status" value="1"/>
</dbReference>
<dbReference type="SUPFAM" id="SSF52058">
    <property type="entry name" value="L domain-like"/>
    <property type="match status" value="1"/>
</dbReference>
<dbReference type="Gene3D" id="3.80.10.10">
    <property type="entry name" value="Ribonuclease Inhibitor"/>
    <property type="match status" value="1"/>
</dbReference>
<evidence type="ECO:0000256" key="8">
    <source>
        <dbReference type="ARBA" id="ARBA00023136"/>
    </source>
</evidence>
<evidence type="ECO:0000256" key="7">
    <source>
        <dbReference type="ARBA" id="ARBA00023040"/>
    </source>
</evidence>
<dbReference type="GO" id="GO:0008528">
    <property type="term" value="F:G protein-coupled peptide receptor activity"/>
    <property type="evidence" value="ECO:0007669"/>
    <property type="project" value="TreeGrafter"/>
</dbReference>
<dbReference type="InterPro" id="IPR001611">
    <property type="entry name" value="Leu-rich_rpt"/>
</dbReference>
<evidence type="ECO:0000256" key="12">
    <source>
        <dbReference type="PROSITE-ProRule" id="PRU00124"/>
    </source>
</evidence>
<evidence type="ECO:0000256" key="1">
    <source>
        <dbReference type="ARBA" id="ARBA00004651"/>
    </source>
</evidence>
<evidence type="ECO:0000256" key="13">
    <source>
        <dbReference type="RuleBase" id="RU000688"/>
    </source>
</evidence>
<evidence type="ECO:0000259" key="17">
    <source>
        <dbReference type="PROSITE" id="PS01180"/>
    </source>
</evidence>
<dbReference type="InterPro" id="IPR000859">
    <property type="entry name" value="CUB_dom"/>
</dbReference>
<feature type="disulfide bond" evidence="12">
    <location>
        <begin position="376"/>
        <end position="391"/>
    </location>
</feature>
<evidence type="ECO:0000256" key="10">
    <source>
        <dbReference type="ARBA" id="ARBA00023170"/>
    </source>
</evidence>
<dbReference type="SUPFAM" id="SSF57424">
    <property type="entry name" value="LDL receptor-like module"/>
    <property type="match status" value="3"/>
</dbReference>
<dbReference type="InterPro" id="IPR023415">
    <property type="entry name" value="LDLR_class-A_CS"/>
</dbReference>
<sequence>MDLVPHSTLPMWWRVLWGSVFILLLTDSLDCREHFLCQDVCLDSHIICYVNNDCEYNTEQTCDGYGDRDIILNSTLPSVTVTSAHYPNMYPGNSHCLWFITANSRSKIAFQFSMFNLEQRYDTVTIGNGHNPSIQNSEIGSFSGSLPNITVFSKEHTAWMRFTTDSSINYSGFLVWISQETDEVSCQQDEFECQDKSSGLICLAVETACDGFTLCPDGSDEGSCGNCGAEVIYIYEDPITLTSPNYPDDYPNDVNCVWRLIGELAVPVTMRIQDFVLENFYDVLKVRFQETEQVAQPTEVFSLTGGSVSKQTFTWDSTAGNVLLELKTDRTIARRGFSITIAHYHNYTEDEDLEALCEEDEFHCGGGLCVTLSSECNGYLDCINYEDETNCNDVFCPDSYKCDNFNLSVTANPTQTHPPHSTTDSSDYSSHPFSSDFSSSDDGYLPQAQCIPLVMVCDGMMNCPNSDDEVQCDLKRCPAGCICSYKGTDLVVNCNNGWNSTTLTDLALTTHTLQLSGVNIGRLEQGLFKTSSYLKVLSLRNNLISEIQEDTFDGLDNLLWLDLSNTSLNELPGFSLSHLSSLRGITIFDVPLKRIKTEAFYGLSLVETLIIVRNIKGLPPLEIEEDAFIGLERVSKLYVDDHRLCCFIPSATECTTLEPEPPLFMCSELMPNTVLKVFMWILGISALIGNIFVMVWRCQEKTGGKTSRRVHSFLVFNLAVSDALMGLYMLIIASADAYFGERYFEVSMEWRTSILCQVAGFISIVASEASVFFLTFISIDRFLSILFPFSSYRFRPKSARIVAMCVWIGTVIIAIVPTILASDATSDVYGLSDVCIGLPLMTKVTHYETVDQQIDAGGVANITVSIPYPADYQASWFFSIALFLGVNLLCFSIILICYVSIFIRAKSSVKHLRRHKKQNDEVRMAIKMAAIVSTDFVCWVPVIIMGILSQARVVEIPTEAYAWTVVFILPINSSLNPYLYTISDLCCQQRKETSAKNTDVPVKTLSSENRISVLSPDDSLAH</sequence>
<feature type="signal peptide" evidence="16">
    <location>
        <begin position="1"/>
        <end position="31"/>
    </location>
</feature>
<dbReference type="Pfam" id="PF13855">
    <property type="entry name" value="LRR_8"/>
    <property type="match status" value="1"/>
</dbReference>
<keyword evidence="4 13" id="KW-0812">Transmembrane</keyword>
<dbReference type="Gene3D" id="1.20.1070.10">
    <property type="entry name" value="Rhodopsin 7-helix transmembrane proteins"/>
    <property type="match status" value="1"/>
</dbReference>
<dbReference type="InterPro" id="IPR035914">
    <property type="entry name" value="Sperma_CUB_dom_sf"/>
</dbReference>
<dbReference type="SUPFAM" id="SSF81321">
    <property type="entry name" value="Family A G protein-coupled receptor-like"/>
    <property type="match status" value="1"/>
</dbReference>
<keyword evidence="3" id="KW-0433">Leucine-rich repeat</keyword>
<dbReference type="PRINTS" id="PR00237">
    <property type="entry name" value="GPCRRHODOPSN"/>
</dbReference>
<feature type="transmembrane region" description="Helical" evidence="15">
    <location>
        <begin position="924"/>
        <end position="948"/>
    </location>
</feature>
<dbReference type="GO" id="GO:0007189">
    <property type="term" value="P:adenylate cyclase-activating G protein-coupled receptor signaling pathway"/>
    <property type="evidence" value="ECO:0007669"/>
    <property type="project" value="TreeGrafter"/>
</dbReference>
<dbReference type="GO" id="GO:0009755">
    <property type="term" value="P:hormone-mediated signaling pathway"/>
    <property type="evidence" value="ECO:0007669"/>
    <property type="project" value="TreeGrafter"/>
</dbReference>
<evidence type="ECO:0000313" key="19">
    <source>
        <dbReference type="Proteomes" id="UP000694845"/>
    </source>
</evidence>
<protein>
    <submittedName>
        <fullName evidence="20">G-protein coupled receptor GRL101-like</fullName>
    </submittedName>
</protein>
<dbReference type="PROSITE" id="PS01180">
    <property type="entry name" value="CUB"/>
    <property type="match status" value="2"/>
</dbReference>
<evidence type="ECO:0000313" key="20">
    <source>
        <dbReference type="RefSeq" id="XP_022095240.1"/>
    </source>
</evidence>
<evidence type="ECO:0000256" key="15">
    <source>
        <dbReference type="SAM" id="Phobius"/>
    </source>
</evidence>
<feature type="domain" description="CUB" evidence="17">
    <location>
        <begin position="227"/>
        <end position="344"/>
    </location>
</feature>
<accession>A0A8B7YRZ6</accession>
<dbReference type="CDD" id="cd00112">
    <property type="entry name" value="LDLa"/>
    <property type="match status" value="3"/>
</dbReference>
<dbReference type="GeneID" id="110981735"/>
<dbReference type="OMA" id="NDCIHGE"/>
<keyword evidence="11 13" id="KW-0807">Transducer</keyword>
<dbReference type="SMART" id="SM00042">
    <property type="entry name" value="CUB"/>
    <property type="match status" value="2"/>
</dbReference>
<dbReference type="InterPro" id="IPR032675">
    <property type="entry name" value="LRR_dom_sf"/>
</dbReference>
<feature type="disulfide bond" evidence="12">
    <location>
        <begin position="357"/>
        <end position="369"/>
    </location>
</feature>
<reference evidence="20" key="1">
    <citation type="submission" date="2025-08" db="UniProtKB">
        <authorList>
            <consortium name="RefSeq"/>
        </authorList>
    </citation>
    <scope>IDENTIFICATION</scope>
</reference>
<evidence type="ECO:0000256" key="6">
    <source>
        <dbReference type="ARBA" id="ARBA00022989"/>
    </source>
</evidence>
<dbReference type="AlphaFoldDB" id="A0A8B7YRZ6"/>
<keyword evidence="8 15" id="KW-0472">Membrane</keyword>
<feature type="domain" description="G-protein coupled receptors family 1 profile" evidence="18">
    <location>
        <begin position="689"/>
        <end position="980"/>
    </location>
</feature>
<dbReference type="CDD" id="cd00041">
    <property type="entry name" value="CUB"/>
    <property type="match status" value="2"/>
</dbReference>
<feature type="transmembrane region" description="Helical" evidence="15">
    <location>
        <begin position="677"/>
        <end position="698"/>
    </location>
</feature>
<feature type="transmembrane region" description="Helical" evidence="15">
    <location>
        <begin position="752"/>
        <end position="777"/>
    </location>
</feature>
<dbReference type="Pfam" id="PF00431">
    <property type="entry name" value="CUB"/>
    <property type="match status" value="2"/>
</dbReference>
<name>A0A8B7YRZ6_ACAPL</name>
<feature type="transmembrane region" description="Helical" evidence="15">
    <location>
        <begin position="710"/>
        <end position="732"/>
    </location>
</feature>
<feature type="disulfide bond" evidence="12">
    <location>
        <begin position="457"/>
        <end position="472"/>
    </location>
</feature>
<keyword evidence="5" id="KW-0677">Repeat</keyword>
<evidence type="ECO:0000256" key="16">
    <source>
        <dbReference type="SAM" id="SignalP"/>
    </source>
</evidence>
<keyword evidence="6 15" id="KW-1133">Transmembrane helix</keyword>
<dbReference type="Pfam" id="PF00057">
    <property type="entry name" value="Ldl_recept_a"/>
    <property type="match status" value="1"/>
</dbReference>
<evidence type="ECO:0000256" key="4">
    <source>
        <dbReference type="ARBA" id="ARBA00022692"/>
    </source>
</evidence>
<keyword evidence="10 13" id="KW-0675">Receptor</keyword>
<feature type="domain" description="CUB" evidence="17">
    <location>
        <begin position="62"/>
        <end position="180"/>
    </location>
</feature>
<feature type="disulfide bond" evidence="12">
    <location>
        <begin position="209"/>
        <end position="224"/>
    </location>
</feature>
<dbReference type="InterPro" id="IPR002172">
    <property type="entry name" value="LDrepeatLR_classA_rpt"/>
</dbReference>
<dbReference type="PROSITE" id="PS50262">
    <property type="entry name" value="G_PROTEIN_RECEP_F1_2"/>
    <property type="match status" value="1"/>
</dbReference>
<dbReference type="KEGG" id="aplc:110981735"/>
<evidence type="ECO:0000256" key="11">
    <source>
        <dbReference type="ARBA" id="ARBA00023224"/>
    </source>
</evidence>
<dbReference type="InterPro" id="IPR000276">
    <property type="entry name" value="GPCR_Rhodpsn"/>
</dbReference>
<dbReference type="PROSITE" id="PS50068">
    <property type="entry name" value="LDLRA_2"/>
    <property type="match status" value="3"/>
</dbReference>
<evidence type="ECO:0000256" key="2">
    <source>
        <dbReference type="ARBA" id="ARBA00022475"/>
    </source>
</evidence>
<dbReference type="FunFam" id="1.20.1070.10:FF:000343">
    <property type="entry name" value="Uncharacterized protein"/>
    <property type="match status" value="1"/>
</dbReference>
<dbReference type="PROSITE" id="PS00237">
    <property type="entry name" value="G_PROTEIN_RECEP_F1_1"/>
    <property type="match status" value="1"/>
</dbReference>
<evidence type="ECO:0000259" key="18">
    <source>
        <dbReference type="PROSITE" id="PS50262"/>
    </source>
</evidence>
<dbReference type="RefSeq" id="XP_022095240.1">
    <property type="nucleotide sequence ID" value="XM_022239548.1"/>
</dbReference>
<dbReference type="PROSITE" id="PS01209">
    <property type="entry name" value="LDLRA_1"/>
    <property type="match status" value="1"/>
</dbReference>
<evidence type="ECO:0000256" key="9">
    <source>
        <dbReference type="ARBA" id="ARBA00023157"/>
    </source>
</evidence>
<evidence type="ECO:0000256" key="14">
    <source>
        <dbReference type="SAM" id="MobiDB-lite"/>
    </source>
</evidence>
<dbReference type="SUPFAM" id="SSF49854">
    <property type="entry name" value="Spermadhesin, CUB domain"/>
    <property type="match status" value="2"/>
</dbReference>
<dbReference type="PANTHER" id="PTHR24372">
    <property type="entry name" value="GLYCOPROTEIN HORMONE RECEPTOR"/>
    <property type="match status" value="1"/>
</dbReference>
<feature type="transmembrane region" description="Helical" evidence="15">
    <location>
        <begin position="798"/>
        <end position="820"/>
    </location>
</feature>
<keyword evidence="19" id="KW-1185">Reference proteome</keyword>
<feature type="transmembrane region" description="Helical" evidence="15">
    <location>
        <begin position="960"/>
        <end position="981"/>
    </location>
</feature>
<keyword evidence="16" id="KW-0732">Signal</keyword>
<comment type="similarity">
    <text evidence="13">Belongs to the G-protein coupled receptor 1 family.</text>
</comment>
<feature type="compositionally biased region" description="Low complexity" evidence="14">
    <location>
        <begin position="418"/>
        <end position="440"/>
    </location>
</feature>
<dbReference type="PANTHER" id="PTHR24372:SF77">
    <property type="entry name" value="G-PROTEIN COUPLED RECEPTORS FAMILY 1 PROFILE DOMAIN-CONTAINING PROTEIN"/>
    <property type="match status" value="1"/>
</dbReference>
<dbReference type="InterPro" id="IPR036055">
    <property type="entry name" value="LDL_receptor-like_sf"/>
</dbReference>
<evidence type="ECO:0000256" key="3">
    <source>
        <dbReference type="ARBA" id="ARBA00022614"/>
    </source>
</evidence>
<dbReference type="Gene3D" id="2.60.120.290">
    <property type="entry name" value="Spermadhesin, CUB domain"/>
    <property type="match status" value="2"/>
</dbReference>
<feature type="region of interest" description="Disordered" evidence="14">
    <location>
        <begin position="413"/>
        <end position="440"/>
    </location>
</feature>
<comment type="caution">
    <text evidence="12">Lacks conserved residue(s) required for the propagation of feature annotation.</text>
</comment>
<dbReference type="OrthoDB" id="5808499at2759"/>